<dbReference type="Proteomes" id="UP000030428">
    <property type="component" value="Unassembled WGS sequence"/>
</dbReference>
<evidence type="ECO:0000313" key="2">
    <source>
        <dbReference type="EMBL" id="TGO03650.1"/>
    </source>
</evidence>
<evidence type="ECO:0000313" key="3">
    <source>
        <dbReference type="Proteomes" id="UP000030428"/>
    </source>
</evidence>
<dbReference type="AlphaFoldDB" id="A0A4E0QWK1"/>
<comment type="caution">
    <text evidence="2">The sequence shown here is derived from an EMBL/GenBank/DDBJ whole genome shotgun (WGS) entry which is preliminary data.</text>
</comment>
<feature type="transmembrane region" description="Helical" evidence="1">
    <location>
        <begin position="17"/>
        <end position="37"/>
    </location>
</feature>
<accession>A0A4E0QWK1</accession>
<proteinExistence type="predicted"/>
<keyword evidence="1" id="KW-0812">Transmembrane</keyword>
<organism evidence="2 3">
    <name type="scientific">Candidatus Thiomargarita nelsonii</name>
    <dbReference type="NCBI Taxonomy" id="1003181"/>
    <lineage>
        <taxon>Bacteria</taxon>
        <taxon>Pseudomonadati</taxon>
        <taxon>Pseudomonadota</taxon>
        <taxon>Gammaproteobacteria</taxon>
        <taxon>Thiotrichales</taxon>
        <taxon>Thiotrichaceae</taxon>
        <taxon>Thiomargarita</taxon>
    </lineage>
</organism>
<gene>
    <name evidence="2" type="ORF">PN36_02425</name>
</gene>
<dbReference type="EMBL" id="JSZA02000006">
    <property type="protein sequence ID" value="TGO03650.1"/>
    <property type="molecule type" value="Genomic_DNA"/>
</dbReference>
<reference evidence="2 3" key="1">
    <citation type="journal article" date="2016" name="Front. Microbiol.">
        <title>Single-Cell (Meta-)Genomics of a Dimorphic Candidatus Thiomargarita nelsonii Reveals Genomic Plasticity.</title>
        <authorList>
            <person name="Flood B.E."/>
            <person name="Fliss P."/>
            <person name="Jones D.S."/>
            <person name="Dick G.J."/>
            <person name="Jain S."/>
            <person name="Kaster A.K."/>
            <person name="Winkel M."/>
            <person name="Mussmann M."/>
            <person name="Bailey J."/>
        </authorList>
    </citation>
    <scope>NUCLEOTIDE SEQUENCE [LARGE SCALE GENOMIC DNA]</scope>
    <source>
        <strain evidence="2">Hydrate Ridge</strain>
    </source>
</reference>
<evidence type="ECO:0000256" key="1">
    <source>
        <dbReference type="SAM" id="Phobius"/>
    </source>
</evidence>
<keyword evidence="1" id="KW-0472">Membrane</keyword>
<sequence>MAETISKKNHFWGERSLVILSITLSLLLAEAIIRIFLPQPLSGTWRVNSEKGYMLNKSGGTARHQKGSRVVQYRFNELHLRGEQFNQTFQRSLLWVIHIPLVGY</sequence>
<name>A0A4E0QWK1_9GAMM</name>
<keyword evidence="1" id="KW-1133">Transmembrane helix</keyword>
<protein>
    <submittedName>
        <fullName evidence="2">Uncharacterized protein</fullName>
    </submittedName>
</protein>
<keyword evidence="3" id="KW-1185">Reference proteome</keyword>